<dbReference type="EMBL" id="UOFT01000065">
    <property type="protein sequence ID" value="VAW98146.1"/>
    <property type="molecule type" value="Genomic_DNA"/>
</dbReference>
<dbReference type="SUPFAM" id="SSF46548">
    <property type="entry name" value="alpha-helical ferredoxin"/>
    <property type="match status" value="1"/>
</dbReference>
<dbReference type="Gene3D" id="3.30.70.3270">
    <property type="match status" value="1"/>
</dbReference>
<feature type="domain" description="4Fe-4S ferredoxin-type" evidence="1">
    <location>
        <begin position="162"/>
        <end position="190"/>
    </location>
</feature>
<feature type="domain" description="4Fe-4S ferredoxin-type" evidence="1">
    <location>
        <begin position="85"/>
        <end position="116"/>
    </location>
</feature>
<dbReference type="InterPro" id="IPR017896">
    <property type="entry name" value="4Fe4S_Fe-S-bd"/>
</dbReference>
<dbReference type="Gene3D" id="3.30.70.20">
    <property type="match status" value="1"/>
</dbReference>
<dbReference type="InterPro" id="IPR017900">
    <property type="entry name" value="4Fe4S_Fe_S_CS"/>
</dbReference>
<proteinExistence type="predicted"/>
<name>A0A3B1AZ83_9ZZZZ</name>
<dbReference type="Pfam" id="PF12838">
    <property type="entry name" value="Fer4_7"/>
    <property type="match status" value="2"/>
</dbReference>
<sequence length="214" mass="23059">MKRRGFMKSLTMGAGILSFGLLPFLMGRLIHPNIKAHESNRLPLPGALKNADDFVRACIGCGLCGEVCPPRCIQFYKHDGGFLADTPYIDPVQKGCILCGLCMEVCPTDALTVTPIREVSMGTAQIDRAACYPWVDAGICGACVSICPLGEKAIDFEFGNFYRPIVKEGCVGCGLCVEVCPEPSLPINIVPLARGRVAQHGIGVRKVERGQRGF</sequence>
<dbReference type="CDD" id="cd16373">
    <property type="entry name" value="DMSOR_beta_like"/>
    <property type="match status" value="1"/>
</dbReference>
<feature type="domain" description="4Fe-4S ferredoxin-type" evidence="1">
    <location>
        <begin position="48"/>
        <end position="78"/>
    </location>
</feature>
<dbReference type="PROSITE" id="PS00198">
    <property type="entry name" value="4FE4S_FER_1"/>
    <property type="match status" value="2"/>
</dbReference>
<dbReference type="PANTHER" id="PTHR43193">
    <property type="match status" value="1"/>
</dbReference>
<accession>A0A3B1AZ83</accession>
<reference evidence="2" key="1">
    <citation type="submission" date="2018-06" db="EMBL/GenBank/DDBJ databases">
        <authorList>
            <person name="Zhirakovskaya E."/>
        </authorList>
    </citation>
    <scope>NUCLEOTIDE SEQUENCE</scope>
</reference>
<dbReference type="PROSITE" id="PS51379">
    <property type="entry name" value="4FE4S_FER_2"/>
    <property type="match status" value="3"/>
</dbReference>
<organism evidence="2">
    <name type="scientific">hydrothermal vent metagenome</name>
    <dbReference type="NCBI Taxonomy" id="652676"/>
    <lineage>
        <taxon>unclassified sequences</taxon>
        <taxon>metagenomes</taxon>
        <taxon>ecological metagenomes</taxon>
    </lineage>
</organism>
<protein>
    <recommendedName>
        <fullName evidence="1">4Fe-4S ferredoxin-type domain-containing protein</fullName>
    </recommendedName>
</protein>
<dbReference type="InterPro" id="IPR052977">
    <property type="entry name" value="Polyferredoxin-like_ET"/>
</dbReference>
<gene>
    <name evidence="2" type="ORF">MNBD_GAMMA23-7</name>
</gene>
<evidence type="ECO:0000313" key="2">
    <source>
        <dbReference type="EMBL" id="VAW98146.1"/>
    </source>
</evidence>
<evidence type="ECO:0000259" key="1">
    <source>
        <dbReference type="PROSITE" id="PS51379"/>
    </source>
</evidence>
<dbReference type="AlphaFoldDB" id="A0A3B1AZ83"/>
<dbReference type="PANTHER" id="PTHR43193:SF2">
    <property type="entry name" value="POLYFERREDOXIN PROTEIN FWDF"/>
    <property type="match status" value="1"/>
</dbReference>